<dbReference type="InterPro" id="IPR001789">
    <property type="entry name" value="Sig_transdc_resp-reg_receiver"/>
</dbReference>
<evidence type="ECO:0000256" key="1">
    <source>
        <dbReference type="ARBA" id="ARBA00022553"/>
    </source>
</evidence>
<dbReference type="InterPro" id="IPR011006">
    <property type="entry name" value="CheY-like_superfamily"/>
</dbReference>
<dbReference type="GO" id="GO:0000160">
    <property type="term" value="P:phosphorelay signal transduction system"/>
    <property type="evidence" value="ECO:0007669"/>
    <property type="project" value="UniProtKB-KW"/>
</dbReference>
<dbReference type="Proteomes" id="UP000034051">
    <property type="component" value="Unassembled WGS sequence"/>
</dbReference>
<protein>
    <submittedName>
        <fullName evidence="5">Two component transcriptional regulator, winged helix family</fullName>
    </submittedName>
</protein>
<name>A0A0G1H919_9BACT</name>
<evidence type="ECO:0000256" key="2">
    <source>
        <dbReference type="ARBA" id="ARBA00023012"/>
    </source>
</evidence>
<organism evidence="5 6">
    <name type="scientific">Candidatus Wolfebacteria bacterium GW2011_GWE2_44_13</name>
    <dbReference type="NCBI Taxonomy" id="1619017"/>
    <lineage>
        <taxon>Bacteria</taxon>
        <taxon>Candidatus Wolfeibacteriota</taxon>
    </lineage>
</organism>
<dbReference type="PROSITE" id="PS50110">
    <property type="entry name" value="RESPONSE_REGULATORY"/>
    <property type="match status" value="1"/>
</dbReference>
<proteinExistence type="predicted"/>
<gene>
    <name evidence="5" type="ORF">UW32_C0001G0463</name>
</gene>
<dbReference type="PANTHER" id="PTHR44591:SF14">
    <property type="entry name" value="PROTEIN PILG"/>
    <property type="match status" value="1"/>
</dbReference>
<keyword evidence="2" id="KW-0902">Two-component regulatory system</keyword>
<sequence length="132" mass="14916">MEQQPEKTIKILIAEDEGAMRNAIADKVRREGFAEPLLAKNGEEGLALALQEHPDLLLVDILMPKMDGITMVKELRKDAWGETAKVIILTNFDTTDAMLKDIVLVQPSYYLLKSNWKIDDIIIKLKEVLKAI</sequence>
<evidence type="ECO:0000313" key="6">
    <source>
        <dbReference type="Proteomes" id="UP000034051"/>
    </source>
</evidence>
<dbReference type="EMBL" id="LCHW01000001">
    <property type="protein sequence ID" value="KKT43871.1"/>
    <property type="molecule type" value="Genomic_DNA"/>
</dbReference>
<dbReference type="PATRIC" id="fig|1619017.3.peg.478"/>
<keyword evidence="1 3" id="KW-0597">Phosphoprotein</keyword>
<dbReference type="Gene3D" id="3.40.50.2300">
    <property type="match status" value="1"/>
</dbReference>
<comment type="caution">
    <text evidence="5">The sequence shown here is derived from an EMBL/GenBank/DDBJ whole genome shotgun (WGS) entry which is preliminary data.</text>
</comment>
<evidence type="ECO:0000313" key="5">
    <source>
        <dbReference type="EMBL" id="KKT43871.1"/>
    </source>
</evidence>
<feature type="modified residue" description="4-aspartylphosphate" evidence="3">
    <location>
        <position position="60"/>
    </location>
</feature>
<dbReference type="SUPFAM" id="SSF52172">
    <property type="entry name" value="CheY-like"/>
    <property type="match status" value="1"/>
</dbReference>
<evidence type="ECO:0000256" key="3">
    <source>
        <dbReference type="PROSITE-ProRule" id="PRU00169"/>
    </source>
</evidence>
<evidence type="ECO:0000259" key="4">
    <source>
        <dbReference type="PROSITE" id="PS50110"/>
    </source>
</evidence>
<accession>A0A0G1H919</accession>
<reference evidence="5 6" key="1">
    <citation type="journal article" date="2015" name="Nature">
        <title>rRNA introns, odd ribosomes, and small enigmatic genomes across a large radiation of phyla.</title>
        <authorList>
            <person name="Brown C.T."/>
            <person name="Hug L.A."/>
            <person name="Thomas B.C."/>
            <person name="Sharon I."/>
            <person name="Castelle C.J."/>
            <person name="Singh A."/>
            <person name="Wilkins M.J."/>
            <person name="Williams K.H."/>
            <person name="Banfield J.F."/>
        </authorList>
    </citation>
    <scope>NUCLEOTIDE SEQUENCE [LARGE SCALE GENOMIC DNA]</scope>
</reference>
<dbReference type="SMART" id="SM00448">
    <property type="entry name" value="REC"/>
    <property type="match status" value="1"/>
</dbReference>
<feature type="domain" description="Response regulatory" evidence="4">
    <location>
        <begin position="10"/>
        <end position="128"/>
    </location>
</feature>
<dbReference type="InterPro" id="IPR050595">
    <property type="entry name" value="Bact_response_regulator"/>
</dbReference>
<dbReference type="AlphaFoldDB" id="A0A0G1H919"/>
<dbReference type="Pfam" id="PF00072">
    <property type="entry name" value="Response_reg"/>
    <property type="match status" value="1"/>
</dbReference>
<dbReference type="PANTHER" id="PTHR44591">
    <property type="entry name" value="STRESS RESPONSE REGULATOR PROTEIN 1"/>
    <property type="match status" value="1"/>
</dbReference>